<sequence>MLVRWWSWLLCFRLLSCWLTCACATSSSGTDCGGTETIDRLPDDPVPMITPVLRDPEPELLPPPRTELLVRMILARERHWRDVGVLFELLFAWPPPPPEGFPPPLPPPPPPPPLPLPAPPLLPPAPPVPPTPAFEASCLLRSSRSGMMETAWCSGWFCWRSNASLAGVLPVCLPGAFSACSGGGVCWRCLLIFCGSCCFFWLICSSVPGSFCTPP</sequence>
<proteinExistence type="predicted"/>
<accession>A0A2M4DL37</accession>
<organism evidence="3">
    <name type="scientific">Anopheles darlingi</name>
    <name type="common">Mosquito</name>
    <dbReference type="NCBI Taxonomy" id="43151"/>
    <lineage>
        <taxon>Eukaryota</taxon>
        <taxon>Metazoa</taxon>
        <taxon>Ecdysozoa</taxon>
        <taxon>Arthropoda</taxon>
        <taxon>Hexapoda</taxon>
        <taxon>Insecta</taxon>
        <taxon>Pterygota</taxon>
        <taxon>Neoptera</taxon>
        <taxon>Endopterygota</taxon>
        <taxon>Diptera</taxon>
        <taxon>Nematocera</taxon>
        <taxon>Culicoidea</taxon>
        <taxon>Culicidae</taxon>
        <taxon>Anophelinae</taxon>
        <taxon>Anopheles</taxon>
    </lineage>
</organism>
<protein>
    <submittedName>
        <fullName evidence="3">Putative rhoa gtpase effector dia/diaphanous</fullName>
    </submittedName>
</protein>
<dbReference type="EMBL" id="GGFL01014094">
    <property type="protein sequence ID" value="MBW78272.1"/>
    <property type="molecule type" value="Transcribed_RNA"/>
</dbReference>
<feature type="region of interest" description="Disordered" evidence="1">
    <location>
        <begin position="102"/>
        <end position="122"/>
    </location>
</feature>
<feature type="chain" id="PRO_5014695256" evidence="2">
    <location>
        <begin position="25"/>
        <end position="215"/>
    </location>
</feature>
<evidence type="ECO:0000256" key="1">
    <source>
        <dbReference type="SAM" id="MobiDB-lite"/>
    </source>
</evidence>
<evidence type="ECO:0000313" key="3">
    <source>
        <dbReference type="EMBL" id="MBW78272.1"/>
    </source>
</evidence>
<keyword evidence="2" id="KW-0732">Signal</keyword>
<name>A0A2M4DL37_ANODA</name>
<evidence type="ECO:0000256" key="2">
    <source>
        <dbReference type="SAM" id="SignalP"/>
    </source>
</evidence>
<dbReference type="AlphaFoldDB" id="A0A2M4DL37"/>
<feature type="signal peptide" evidence="2">
    <location>
        <begin position="1"/>
        <end position="24"/>
    </location>
</feature>
<reference evidence="3" key="1">
    <citation type="submission" date="2018-01" db="EMBL/GenBank/DDBJ databases">
        <title>An insight into the sialome of Amazonian anophelines.</title>
        <authorList>
            <person name="Ribeiro J.M."/>
            <person name="Scarpassa V."/>
            <person name="Calvo E."/>
        </authorList>
    </citation>
    <scope>NUCLEOTIDE SEQUENCE</scope>
</reference>